<sequence length="68" mass="7802">MKSTREMDTSNIISKIWSDFRSGSGERATRTRKGAAMQKRREDLRLSITASSDFLLFSSLFLLLLLLF</sequence>
<evidence type="ECO:0000256" key="1">
    <source>
        <dbReference type="SAM" id="Phobius"/>
    </source>
</evidence>
<keyword evidence="3" id="KW-1185">Reference proteome</keyword>
<keyword evidence="1" id="KW-0472">Membrane</keyword>
<comment type="caution">
    <text evidence="2">The sequence shown here is derived from an EMBL/GenBank/DDBJ whole genome shotgun (WGS) entry which is preliminary data.</text>
</comment>
<reference evidence="2 3" key="1">
    <citation type="submission" date="2024-01" db="EMBL/GenBank/DDBJ databases">
        <title>Genome assemblies of Stephania.</title>
        <authorList>
            <person name="Yang L."/>
        </authorList>
    </citation>
    <scope>NUCLEOTIDE SEQUENCE [LARGE SCALE GENOMIC DNA]</scope>
    <source>
        <strain evidence="2">QJT</strain>
        <tissue evidence="2">Leaf</tissue>
    </source>
</reference>
<dbReference type="EMBL" id="JBBNAE010000010">
    <property type="protein sequence ID" value="KAK9091201.1"/>
    <property type="molecule type" value="Genomic_DNA"/>
</dbReference>
<accession>A0AAP0HNX0</accession>
<organism evidence="2 3">
    <name type="scientific">Stephania japonica</name>
    <dbReference type="NCBI Taxonomy" id="461633"/>
    <lineage>
        <taxon>Eukaryota</taxon>
        <taxon>Viridiplantae</taxon>
        <taxon>Streptophyta</taxon>
        <taxon>Embryophyta</taxon>
        <taxon>Tracheophyta</taxon>
        <taxon>Spermatophyta</taxon>
        <taxon>Magnoliopsida</taxon>
        <taxon>Ranunculales</taxon>
        <taxon>Menispermaceae</taxon>
        <taxon>Menispermoideae</taxon>
        <taxon>Cissampelideae</taxon>
        <taxon>Stephania</taxon>
    </lineage>
</organism>
<dbReference type="AlphaFoldDB" id="A0AAP0HNX0"/>
<evidence type="ECO:0000313" key="2">
    <source>
        <dbReference type="EMBL" id="KAK9091201.1"/>
    </source>
</evidence>
<dbReference type="Proteomes" id="UP001417504">
    <property type="component" value="Unassembled WGS sequence"/>
</dbReference>
<name>A0AAP0HNX0_9MAGN</name>
<feature type="transmembrane region" description="Helical" evidence="1">
    <location>
        <begin position="46"/>
        <end position="67"/>
    </location>
</feature>
<evidence type="ECO:0000313" key="3">
    <source>
        <dbReference type="Proteomes" id="UP001417504"/>
    </source>
</evidence>
<keyword evidence="1" id="KW-1133">Transmembrane helix</keyword>
<keyword evidence="1" id="KW-0812">Transmembrane</keyword>
<gene>
    <name evidence="2" type="ORF">Sjap_024378</name>
</gene>
<proteinExistence type="predicted"/>
<protein>
    <submittedName>
        <fullName evidence="2">Uncharacterized protein</fullName>
    </submittedName>
</protein>